<evidence type="ECO:0000313" key="1">
    <source>
        <dbReference type="EMBL" id="KAB8293122.1"/>
    </source>
</evidence>
<dbReference type="EMBL" id="VIGI01000012">
    <property type="protein sequence ID" value="KAB8293122.1"/>
    <property type="molecule type" value="Genomic_DNA"/>
</dbReference>
<dbReference type="AlphaFoldDB" id="A0A5N6JW06"/>
<name>A0A5N6JW06_MONLA</name>
<reference evidence="1 2" key="1">
    <citation type="submission" date="2019-06" db="EMBL/GenBank/DDBJ databases">
        <title>Genome Sequence of the Brown Rot Fungal Pathogen Monilinia laxa.</title>
        <authorList>
            <person name="De Miccolis Angelini R.M."/>
            <person name="Landi L."/>
            <person name="Abate D."/>
            <person name="Pollastro S."/>
            <person name="Romanazzi G."/>
            <person name="Faretra F."/>
        </authorList>
    </citation>
    <scope>NUCLEOTIDE SEQUENCE [LARGE SCALE GENOMIC DNA]</scope>
    <source>
        <strain evidence="1 2">Mlax316</strain>
    </source>
</reference>
<gene>
    <name evidence="1" type="ORF">EYC80_007479</name>
</gene>
<organism evidence="1 2">
    <name type="scientific">Monilinia laxa</name>
    <name type="common">Brown rot fungus</name>
    <name type="synonym">Sclerotinia laxa</name>
    <dbReference type="NCBI Taxonomy" id="61186"/>
    <lineage>
        <taxon>Eukaryota</taxon>
        <taxon>Fungi</taxon>
        <taxon>Dikarya</taxon>
        <taxon>Ascomycota</taxon>
        <taxon>Pezizomycotina</taxon>
        <taxon>Leotiomycetes</taxon>
        <taxon>Helotiales</taxon>
        <taxon>Sclerotiniaceae</taxon>
        <taxon>Monilinia</taxon>
    </lineage>
</organism>
<comment type="caution">
    <text evidence="1">The sequence shown here is derived from an EMBL/GenBank/DDBJ whole genome shotgun (WGS) entry which is preliminary data.</text>
</comment>
<evidence type="ECO:0000313" key="2">
    <source>
        <dbReference type="Proteomes" id="UP000326757"/>
    </source>
</evidence>
<protein>
    <submittedName>
        <fullName evidence="1">Uncharacterized protein</fullName>
    </submittedName>
</protein>
<proteinExistence type="predicted"/>
<sequence length="88" mass="10258">MKIRMIILHYFPKYYTFHHNSMKFSNLFAHQSALVLASCPILVNLRRKLFGKSRISSFKGFPRHAGNIIKFPRYVQCLVSSTSCNFAM</sequence>
<accession>A0A5N6JW06</accession>
<keyword evidence="2" id="KW-1185">Reference proteome</keyword>
<dbReference type="Proteomes" id="UP000326757">
    <property type="component" value="Unassembled WGS sequence"/>
</dbReference>